<dbReference type="RefSeq" id="WP_188362307.1">
    <property type="nucleotide sequence ID" value="NZ_BMFG01000006.1"/>
</dbReference>
<accession>A0A916Y367</accession>
<evidence type="ECO:0000313" key="2">
    <source>
        <dbReference type="Proteomes" id="UP000625735"/>
    </source>
</evidence>
<keyword evidence="2" id="KW-1185">Reference proteome</keyword>
<reference evidence="1" key="2">
    <citation type="submission" date="2020-09" db="EMBL/GenBank/DDBJ databases">
        <authorList>
            <person name="Sun Q."/>
            <person name="Zhou Y."/>
        </authorList>
    </citation>
    <scope>NUCLEOTIDE SEQUENCE</scope>
    <source>
        <strain evidence="1">CGMCC 1.12506</strain>
    </source>
</reference>
<dbReference type="EMBL" id="BMFG01000006">
    <property type="protein sequence ID" value="GGD28881.1"/>
    <property type="molecule type" value="Genomic_DNA"/>
</dbReference>
<sequence length="82" mass="9703">MNTNEITNLIKSIQIKENEIQLMKQLATAKGFIQYYFSHLKSSATKEDAFSKVNELYLQYFGETRFSNYLEFKQTLKVIYSM</sequence>
<gene>
    <name evidence="1" type="ORF">GCM10011343_18790</name>
</gene>
<comment type="caution">
    <text evidence="1">The sequence shown here is derived from an EMBL/GenBank/DDBJ whole genome shotgun (WGS) entry which is preliminary data.</text>
</comment>
<name>A0A916Y367_9FLAO</name>
<reference evidence="1" key="1">
    <citation type="journal article" date="2014" name="Int. J. Syst. Evol. Microbiol.">
        <title>Complete genome sequence of Corynebacterium casei LMG S-19264T (=DSM 44701T), isolated from a smear-ripened cheese.</title>
        <authorList>
            <consortium name="US DOE Joint Genome Institute (JGI-PGF)"/>
            <person name="Walter F."/>
            <person name="Albersmeier A."/>
            <person name="Kalinowski J."/>
            <person name="Ruckert C."/>
        </authorList>
    </citation>
    <scope>NUCLEOTIDE SEQUENCE</scope>
    <source>
        <strain evidence="1">CGMCC 1.12506</strain>
    </source>
</reference>
<proteinExistence type="predicted"/>
<evidence type="ECO:0000313" key="1">
    <source>
        <dbReference type="EMBL" id="GGD28881.1"/>
    </source>
</evidence>
<dbReference type="AlphaFoldDB" id="A0A916Y367"/>
<protein>
    <submittedName>
        <fullName evidence="1">Uncharacterized protein</fullName>
    </submittedName>
</protein>
<dbReference type="Proteomes" id="UP000625735">
    <property type="component" value="Unassembled WGS sequence"/>
</dbReference>
<organism evidence="1 2">
    <name type="scientific">Flavobacterium orientale</name>
    <dbReference type="NCBI Taxonomy" id="1756020"/>
    <lineage>
        <taxon>Bacteria</taxon>
        <taxon>Pseudomonadati</taxon>
        <taxon>Bacteroidota</taxon>
        <taxon>Flavobacteriia</taxon>
        <taxon>Flavobacteriales</taxon>
        <taxon>Flavobacteriaceae</taxon>
        <taxon>Flavobacterium</taxon>
    </lineage>
</organism>